<evidence type="ECO:0000313" key="1">
    <source>
        <dbReference type="EMBL" id="SHF04350.1"/>
    </source>
</evidence>
<name>A0A1M4YF28_9CLOT</name>
<dbReference type="STRING" id="1533.SAMN05443638_12717"/>
<gene>
    <name evidence="1" type="ORF">SAMN05443638_12717</name>
</gene>
<dbReference type="Proteomes" id="UP000184035">
    <property type="component" value="Unassembled WGS sequence"/>
</dbReference>
<evidence type="ECO:0008006" key="3">
    <source>
        <dbReference type="Google" id="ProtNLM"/>
    </source>
</evidence>
<evidence type="ECO:0000313" key="2">
    <source>
        <dbReference type="Proteomes" id="UP000184035"/>
    </source>
</evidence>
<accession>A0A1M4YF28</accession>
<dbReference type="EMBL" id="FQVM01000027">
    <property type="protein sequence ID" value="SHF04350.1"/>
    <property type="molecule type" value="Genomic_DNA"/>
</dbReference>
<dbReference type="RefSeq" id="WP_242977360.1">
    <property type="nucleotide sequence ID" value="NZ_FQVM01000027.1"/>
</dbReference>
<sequence>MANKGKGDLNYNFEMLKEQMKKKREIAESISKNEEEKEIHDISEALLDKGKQEVNTEDKIIENEKELSPIFHVKEEKQEEQNVSGKIVIKKVVKPEAPKRITYYLKPETIKKIDKFSKMAGMGKSEFVQKILEEALNNLEIEK</sequence>
<reference evidence="1 2" key="1">
    <citation type="submission" date="2016-11" db="EMBL/GenBank/DDBJ databases">
        <authorList>
            <person name="Jaros S."/>
            <person name="Januszkiewicz K."/>
            <person name="Wedrychowicz H."/>
        </authorList>
    </citation>
    <scope>NUCLEOTIDE SEQUENCE [LARGE SCALE GENOMIC DNA]</scope>
    <source>
        <strain evidence="1 2">DSM 2631</strain>
    </source>
</reference>
<keyword evidence="2" id="KW-1185">Reference proteome</keyword>
<proteinExistence type="predicted"/>
<organism evidence="1 2">
    <name type="scientific">Clostridium fallax</name>
    <dbReference type="NCBI Taxonomy" id="1533"/>
    <lineage>
        <taxon>Bacteria</taxon>
        <taxon>Bacillati</taxon>
        <taxon>Bacillota</taxon>
        <taxon>Clostridia</taxon>
        <taxon>Eubacteriales</taxon>
        <taxon>Clostridiaceae</taxon>
        <taxon>Clostridium</taxon>
    </lineage>
</organism>
<dbReference type="AlphaFoldDB" id="A0A1M4YF28"/>
<protein>
    <recommendedName>
        <fullName evidence="3">Ribbon-helix-helix protein, copG family</fullName>
    </recommendedName>
</protein>